<dbReference type="InterPro" id="IPR023343">
    <property type="entry name" value="Penicillin_amidase_dom1"/>
</dbReference>
<gene>
    <name evidence="5" type="ORF">ACFFGT_19420</name>
</gene>
<dbReference type="InterPro" id="IPR014395">
    <property type="entry name" value="Pen/GL7ACA/AHL_acylase"/>
</dbReference>
<keyword evidence="4" id="KW-0812">Transmembrane</keyword>
<dbReference type="Pfam" id="PF01804">
    <property type="entry name" value="Penicil_amidase"/>
    <property type="match status" value="1"/>
</dbReference>
<keyword evidence="3" id="KW-0865">Zymogen</keyword>
<dbReference type="PIRSF" id="PIRSF001227">
    <property type="entry name" value="Pen_acylase"/>
    <property type="match status" value="1"/>
</dbReference>
<organism evidence="5 6">
    <name type="scientific">Mucilaginibacter angelicae</name>
    <dbReference type="NCBI Taxonomy" id="869718"/>
    <lineage>
        <taxon>Bacteria</taxon>
        <taxon>Pseudomonadati</taxon>
        <taxon>Bacteroidota</taxon>
        <taxon>Sphingobacteriia</taxon>
        <taxon>Sphingobacteriales</taxon>
        <taxon>Sphingobacteriaceae</taxon>
        <taxon>Mucilaginibacter</taxon>
    </lineage>
</organism>
<evidence type="ECO:0000256" key="3">
    <source>
        <dbReference type="ARBA" id="ARBA00023145"/>
    </source>
</evidence>
<sequence length="811" mass="92761">MKEKLNFNFYFLFPMTALIILIFALSNQLFGVAPLGRILNPFIGVVQYKSDQMYLQSSLKVHDRMLHDSVSVFFDNRKVPHIYAKNDHDMYFAQGYVTAYLRLWQMDFLTYVGAGRMSEIFDKPEFLDYDRNQRRLGILASAQQSLKVIEKDVETNNALTAYTNGVNAYINRLNYKDLPFEYKILDYKPELWSKLKSVIILKQLGNTLSGYEEDAYLSKMILALGDTGFNKLFPDFVNEISPIVPDNAKLKDSVYKISKPSYLDFNFLYSNSVLSKSSYNPKLGSNSWAVSGKKTKSGFPILCTDPHLNLTLPAVWLEMQLSAPGTNVYGVCIPGTPAITIGFNEKIAWGMTNGADDVKDWYKLKISNDYRRYKFDGKWLNLGLRVEEIRRRNQKSFFDTVFSTIHGPIIDNKSFPKSTEYMNYALSWQLHRPSNEFITFIKLNKAQNYVDFQNAVRSYCSPTQNFTFASTNNDIAIFHQGNMAVKSKGQGKFIMDGTKSEYLFTKNISPDSLPRVHNPQSGYVFSANQHPTTQAYPHYYNGYYTEARANRINALLKSGDKFDVERMKAIQLDNVSDIAVKALPLLNRLINKGKLNAWEVKQLASISGWNGAYNKTDQKALFFDLWWKKVSEYTFDEFNSYYFNIRFPDDYVLLDLIEKDPADRIFDKLETAKVENASDIITQSFINANKEYEKQKLKGSIAWGDINKVNVLHMTKLEALSINNLSSAGNPNAINAVSSGWGPSWRMVVELGDHPKAFGIYPGGQSGNPASSYYSNFVQPWNNGQYFPLNFYRSISEARKVSTNKWVFANN</sequence>
<proteinExistence type="inferred from homology"/>
<keyword evidence="2" id="KW-0378">Hydrolase</keyword>
<dbReference type="InterPro" id="IPR043147">
    <property type="entry name" value="Penicillin_amidase_A-knob"/>
</dbReference>
<dbReference type="Proteomes" id="UP001589828">
    <property type="component" value="Unassembled WGS sequence"/>
</dbReference>
<keyword evidence="4" id="KW-1133">Transmembrane helix</keyword>
<accession>A0ABV6LA87</accession>
<keyword evidence="6" id="KW-1185">Reference proteome</keyword>
<dbReference type="RefSeq" id="WP_377024172.1">
    <property type="nucleotide sequence ID" value="NZ_JBHLTS010000054.1"/>
</dbReference>
<evidence type="ECO:0000256" key="2">
    <source>
        <dbReference type="ARBA" id="ARBA00022801"/>
    </source>
</evidence>
<dbReference type="PANTHER" id="PTHR34218">
    <property type="entry name" value="PEPTIDASE S45 PENICILLIN AMIDASE"/>
    <property type="match status" value="1"/>
</dbReference>
<keyword evidence="4" id="KW-0472">Membrane</keyword>
<evidence type="ECO:0000313" key="6">
    <source>
        <dbReference type="Proteomes" id="UP001589828"/>
    </source>
</evidence>
<dbReference type="EMBL" id="JBHLTS010000054">
    <property type="protein sequence ID" value="MFC0516386.1"/>
    <property type="molecule type" value="Genomic_DNA"/>
</dbReference>
<dbReference type="PANTHER" id="PTHR34218:SF4">
    <property type="entry name" value="ACYL-HOMOSERINE LACTONE ACYLASE QUIP"/>
    <property type="match status" value="1"/>
</dbReference>
<feature type="transmembrane region" description="Helical" evidence="4">
    <location>
        <begin position="7"/>
        <end position="25"/>
    </location>
</feature>
<dbReference type="Gene3D" id="2.30.120.10">
    <property type="match status" value="1"/>
</dbReference>
<dbReference type="InterPro" id="IPR002692">
    <property type="entry name" value="S45"/>
</dbReference>
<dbReference type="Gene3D" id="3.60.20.10">
    <property type="entry name" value="Glutamine Phosphoribosylpyrophosphate, subunit 1, domain 1"/>
    <property type="match status" value="1"/>
</dbReference>
<dbReference type="CDD" id="cd03747">
    <property type="entry name" value="Ntn_PGA_like"/>
    <property type="match status" value="1"/>
</dbReference>
<evidence type="ECO:0000256" key="4">
    <source>
        <dbReference type="SAM" id="Phobius"/>
    </source>
</evidence>
<name>A0ABV6LA87_9SPHI</name>
<evidence type="ECO:0000256" key="1">
    <source>
        <dbReference type="ARBA" id="ARBA00006586"/>
    </source>
</evidence>
<comment type="caution">
    <text evidence="5">The sequence shown here is derived from an EMBL/GenBank/DDBJ whole genome shotgun (WGS) entry which is preliminary data.</text>
</comment>
<evidence type="ECO:0000313" key="5">
    <source>
        <dbReference type="EMBL" id="MFC0516386.1"/>
    </source>
</evidence>
<dbReference type="InterPro" id="IPR043146">
    <property type="entry name" value="Penicillin_amidase_N_B-knob"/>
</dbReference>
<dbReference type="InterPro" id="IPR029055">
    <property type="entry name" value="Ntn_hydrolases_N"/>
</dbReference>
<reference evidence="5 6" key="1">
    <citation type="submission" date="2024-09" db="EMBL/GenBank/DDBJ databases">
        <authorList>
            <person name="Sun Q."/>
            <person name="Mori K."/>
        </authorList>
    </citation>
    <scope>NUCLEOTIDE SEQUENCE [LARGE SCALE GENOMIC DNA]</scope>
    <source>
        <strain evidence="5 6">NCAIM B.02415</strain>
    </source>
</reference>
<comment type="similarity">
    <text evidence="1">Belongs to the peptidase S45 family.</text>
</comment>
<dbReference type="Gene3D" id="1.10.439.10">
    <property type="entry name" value="Penicillin Amidohydrolase, domain 1"/>
    <property type="match status" value="1"/>
</dbReference>
<protein>
    <submittedName>
        <fullName evidence="5">Penicillin acylase family protein</fullName>
    </submittedName>
</protein>
<dbReference type="Gene3D" id="1.10.1400.10">
    <property type="match status" value="1"/>
</dbReference>
<dbReference type="SUPFAM" id="SSF56235">
    <property type="entry name" value="N-terminal nucleophile aminohydrolases (Ntn hydrolases)"/>
    <property type="match status" value="1"/>
</dbReference>